<comment type="caution">
    <text evidence="2">The sequence shown here is derived from an EMBL/GenBank/DDBJ whole genome shotgun (WGS) entry which is preliminary data.</text>
</comment>
<evidence type="ECO:0000313" key="3">
    <source>
        <dbReference type="Proteomes" id="UP001159405"/>
    </source>
</evidence>
<feature type="region of interest" description="Disordered" evidence="1">
    <location>
        <begin position="194"/>
        <end position="219"/>
    </location>
</feature>
<protein>
    <submittedName>
        <fullName evidence="2">Uncharacterized protein</fullName>
    </submittedName>
</protein>
<proteinExistence type="predicted"/>
<organism evidence="2 3">
    <name type="scientific">Porites lobata</name>
    <dbReference type="NCBI Taxonomy" id="104759"/>
    <lineage>
        <taxon>Eukaryota</taxon>
        <taxon>Metazoa</taxon>
        <taxon>Cnidaria</taxon>
        <taxon>Anthozoa</taxon>
        <taxon>Hexacorallia</taxon>
        <taxon>Scleractinia</taxon>
        <taxon>Fungiina</taxon>
        <taxon>Poritidae</taxon>
        <taxon>Porites</taxon>
    </lineage>
</organism>
<accession>A0ABN8R957</accession>
<dbReference type="EMBL" id="CALNXK010000191">
    <property type="protein sequence ID" value="CAH3174427.1"/>
    <property type="molecule type" value="Genomic_DNA"/>
</dbReference>
<name>A0ABN8R957_9CNID</name>
<feature type="compositionally biased region" description="Polar residues" evidence="1">
    <location>
        <begin position="194"/>
        <end position="217"/>
    </location>
</feature>
<reference evidence="2 3" key="1">
    <citation type="submission" date="2022-05" db="EMBL/GenBank/DDBJ databases">
        <authorList>
            <consortium name="Genoscope - CEA"/>
            <person name="William W."/>
        </authorList>
    </citation>
    <scope>NUCLEOTIDE SEQUENCE [LARGE SCALE GENOMIC DNA]</scope>
</reference>
<gene>
    <name evidence="2" type="ORF">PLOB_00015188</name>
</gene>
<feature type="region of interest" description="Disordered" evidence="1">
    <location>
        <begin position="241"/>
        <end position="263"/>
    </location>
</feature>
<feature type="compositionally biased region" description="Polar residues" evidence="1">
    <location>
        <begin position="244"/>
        <end position="254"/>
    </location>
</feature>
<sequence length="337" mass="38098">MVESIFGGKVAYPLGCYEKSISHPRVTERRLSVQSTQLKTISESGDDNYHSESTRLAHGFETITASEGLSYHRRPRTMSLPAIYRDGSYLIIRRASNAPISCQRRRYSEPAGLKTQGTIQSLSLRKNDSYSVSAERENASWKRSSVESGQGVWRSGVRDLLTPRRHSDPMCLVTAEQVEKSPDRQERWSRTVDPQLTGSSVCGKNRPQMQTDSNQAGRQVYTRRRKSSLVPVPFNAPVLEVQKARQSQPASSRRLSFPPSKKESQRHCILPALNLKTGFFAKYISNENKESEIGRDCNNNLELAVDEQPFESENSADLKDKYATDEAILVQWMKFFG</sequence>
<dbReference type="Proteomes" id="UP001159405">
    <property type="component" value="Unassembled WGS sequence"/>
</dbReference>
<keyword evidence="3" id="KW-1185">Reference proteome</keyword>
<evidence type="ECO:0000313" key="2">
    <source>
        <dbReference type="EMBL" id="CAH3174427.1"/>
    </source>
</evidence>
<evidence type="ECO:0000256" key="1">
    <source>
        <dbReference type="SAM" id="MobiDB-lite"/>
    </source>
</evidence>